<evidence type="ECO:0000313" key="1">
    <source>
        <dbReference type="EMBL" id="GAH01764.1"/>
    </source>
</evidence>
<accession>X1D9K3</accession>
<comment type="caution">
    <text evidence="1">The sequence shown here is derived from an EMBL/GenBank/DDBJ whole genome shotgun (WGS) entry which is preliminary data.</text>
</comment>
<sequence length="132" mass="15205">IAYNFARNRFKKGRDYLWEHIKRVSMIGNFAGIDSRANRILQDKAPSYKFLKQSGNGPIQNYTNPNFIKTDPCLTRSDIKQCIQIEELLKNKSKEEAGAVLHDFVANRTLLIWKHICRVIGRPPKPFQASEG</sequence>
<feature type="non-terminal residue" evidence="1">
    <location>
        <position position="1"/>
    </location>
</feature>
<reference evidence="1" key="1">
    <citation type="journal article" date="2014" name="Front. Microbiol.">
        <title>High frequency of phylogenetically diverse reductive dehalogenase-homologous genes in deep subseafloor sedimentary metagenomes.</title>
        <authorList>
            <person name="Kawai M."/>
            <person name="Futagami T."/>
            <person name="Toyoda A."/>
            <person name="Takaki Y."/>
            <person name="Nishi S."/>
            <person name="Hori S."/>
            <person name="Arai W."/>
            <person name="Tsubouchi T."/>
            <person name="Morono Y."/>
            <person name="Uchiyama I."/>
            <person name="Ito T."/>
            <person name="Fujiyama A."/>
            <person name="Inagaki F."/>
            <person name="Takami H."/>
        </authorList>
    </citation>
    <scope>NUCLEOTIDE SEQUENCE</scope>
    <source>
        <strain evidence="1">Expedition CK06-06</strain>
    </source>
</reference>
<name>X1D9K3_9ZZZZ</name>
<protein>
    <submittedName>
        <fullName evidence="1">Uncharacterized protein</fullName>
    </submittedName>
</protein>
<dbReference type="EMBL" id="BART01021562">
    <property type="protein sequence ID" value="GAH01764.1"/>
    <property type="molecule type" value="Genomic_DNA"/>
</dbReference>
<dbReference type="AlphaFoldDB" id="X1D9K3"/>
<organism evidence="1">
    <name type="scientific">marine sediment metagenome</name>
    <dbReference type="NCBI Taxonomy" id="412755"/>
    <lineage>
        <taxon>unclassified sequences</taxon>
        <taxon>metagenomes</taxon>
        <taxon>ecological metagenomes</taxon>
    </lineage>
</organism>
<gene>
    <name evidence="1" type="ORF">S01H4_39736</name>
</gene>
<proteinExistence type="predicted"/>